<dbReference type="SUPFAM" id="SSF69349">
    <property type="entry name" value="Phage fibre proteins"/>
    <property type="match status" value="1"/>
</dbReference>
<evidence type="ECO:0000313" key="3">
    <source>
        <dbReference type="Proteomes" id="UP000234479"/>
    </source>
</evidence>
<comment type="caution">
    <text evidence="2">The sequence shown here is derived from an EMBL/GenBank/DDBJ whole genome shotgun (WGS) entry which is preliminary data.</text>
</comment>
<dbReference type="OrthoDB" id="9762420at2"/>
<proteinExistence type="predicted"/>
<evidence type="ECO:0000313" key="2">
    <source>
        <dbReference type="EMBL" id="PLR23011.1"/>
    </source>
</evidence>
<sequence length="233" mass="24404">MIARDPKGVVLPFARPRLAGVYPALVRDVQDPDQQGRVKIELPFVGDDDGPSAQAWARLSTALAGASRGTWFIPEPGDEVLVAFEAGDPRRPVVIGSLWNGEDTPPETMNANNDVRSFTSRSGHKLTFDDTDGATKVQVKTQGGHELTLDDASGGKITVSHSNGASVVIDAAGNVKIIANANCEVQAAMVKVTASMVTVDAAMSKFSGVVKADTVITNSVVSSSYTPGAGNVW</sequence>
<dbReference type="InterPro" id="IPR006531">
    <property type="entry name" value="Gp5/Vgr_OB"/>
</dbReference>
<dbReference type="AlphaFoldDB" id="A0A2N5DAC5"/>
<dbReference type="EMBL" id="PJRS01000034">
    <property type="protein sequence ID" value="PLR23011.1"/>
    <property type="molecule type" value="Genomic_DNA"/>
</dbReference>
<organism evidence="2 3">
    <name type="scientific">Caulobacter zeae</name>
    <dbReference type="NCBI Taxonomy" id="2055137"/>
    <lineage>
        <taxon>Bacteria</taxon>
        <taxon>Pseudomonadati</taxon>
        <taxon>Pseudomonadota</taxon>
        <taxon>Alphaproteobacteria</taxon>
        <taxon>Caulobacterales</taxon>
        <taxon>Caulobacteraceae</taxon>
        <taxon>Caulobacter</taxon>
    </lineage>
</organism>
<dbReference type="RefSeq" id="WP_101719140.1">
    <property type="nucleotide sequence ID" value="NZ_PJRS01000034.1"/>
</dbReference>
<dbReference type="Proteomes" id="UP000234479">
    <property type="component" value="Unassembled WGS sequence"/>
</dbReference>
<protein>
    <submittedName>
        <fullName evidence="2">Type IV secretion protein Rhs</fullName>
    </submittedName>
</protein>
<keyword evidence="3" id="KW-1185">Reference proteome</keyword>
<dbReference type="Pfam" id="PF04717">
    <property type="entry name" value="Phage_base_V"/>
    <property type="match status" value="1"/>
</dbReference>
<dbReference type="InterPro" id="IPR037026">
    <property type="entry name" value="Vgr_OB-fold_dom_sf"/>
</dbReference>
<feature type="domain" description="Gp5/Type VI secretion system Vgr protein OB-fold" evidence="1">
    <location>
        <begin position="22"/>
        <end position="99"/>
    </location>
</feature>
<accession>A0A2N5DAC5</accession>
<dbReference type="Gene3D" id="2.40.50.230">
    <property type="entry name" value="Gp5 N-terminal domain"/>
    <property type="match status" value="1"/>
</dbReference>
<reference evidence="2 3" key="1">
    <citation type="submission" date="2017-12" db="EMBL/GenBank/DDBJ databases">
        <title>The genome sequence of Caulobacter sp. 410.</title>
        <authorList>
            <person name="Gao J."/>
            <person name="Mao X."/>
            <person name="Sun J."/>
        </authorList>
    </citation>
    <scope>NUCLEOTIDE SEQUENCE [LARGE SCALE GENOMIC DNA]</scope>
    <source>
        <strain evidence="2 3">410</strain>
    </source>
</reference>
<name>A0A2N5DAC5_9CAUL</name>
<evidence type="ECO:0000259" key="1">
    <source>
        <dbReference type="Pfam" id="PF04717"/>
    </source>
</evidence>
<gene>
    <name evidence="2" type="ORF">SGCZBJ_16790</name>
</gene>
<dbReference type="SUPFAM" id="SSF69255">
    <property type="entry name" value="gp5 N-terminal domain-like"/>
    <property type="match status" value="1"/>
</dbReference>